<comment type="subcellular location">
    <subcellularLocation>
        <location evidence="1">Cytoplasm</location>
    </subcellularLocation>
</comment>
<keyword evidence="8" id="KW-0012">Acyltransferase</keyword>
<dbReference type="InterPro" id="IPR025934">
    <property type="entry name" value="NudC_N_dom"/>
</dbReference>
<dbReference type="NCBIfam" id="TIGR01930">
    <property type="entry name" value="AcCoA-C-Actrans"/>
    <property type="match status" value="1"/>
</dbReference>
<evidence type="ECO:0000256" key="3">
    <source>
        <dbReference type="ARBA" id="ARBA00010513"/>
    </source>
</evidence>
<evidence type="ECO:0000256" key="6">
    <source>
        <dbReference type="ARBA" id="ARBA00022490"/>
    </source>
</evidence>
<keyword evidence="7" id="KW-0808">Transferase</keyword>
<dbReference type="SUPFAM" id="SSF53901">
    <property type="entry name" value="Thiolase-like"/>
    <property type="match status" value="2"/>
</dbReference>
<dbReference type="PROSITE" id="PS00098">
    <property type="entry name" value="THIOLASE_1"/>
    <property type="match status" value="1"/>
</dbReference>
<dbReference type="EMBL" id="UYYA01004110">
    <property type="protein sequence ID" value="VDM59640.1"/>
    <property type="molecule type" value="Genomic_DNA"/>
</dbReference>
<evidence type="ECO:0000256" key="7">
    <source>
        <dbReference type="ARBA" id="ARBA00022679"/>
    </source>
</evidence>
<dbReference type="PROSITE" id="PS00737">
    <property type="entry name" value="THIOLASE_2"/>
    <property type="match status" value="1"/>
</dbReference>
<feature type="domain" description="CS" evidence="11">
    <location>
        <begin position="130"/>
        <end position="221"/>
    </location>
</feature>
<dbReference type="SUPFAM" id="SSF49764">
    <property type="entry name" value="HSP20-like chaperones"/>
    <property type="match status" value="1"/>
</dbReference>
<dbReference type="PANTHER" id="PTHR18919:SF107">
    <property type="entry name" value="ACETYL-COA ACETYLTRANSFERASE, CYTOSOLIC"/>
    <property type="match status" value="1"/>
</dbReference>
<evidence type="ECO:0000259" key="11">
    <source>
        <dbReference type="PROSITE" id="PS51203"/>
    </source>
</evidence>
<dbReference type="InterPro" id="IPR020615">
    <property type="entry name" value="Thiolase_acyl_enz_int_AS"/>
</dbReference>
<comment type="pathway">
    <text evidence="2">Lipid metabolism.</text>
</comment>
<dbReference type="FunFam" id="2.60.40.790:FF:000001">
    <property type="entry name" value="Nuclear migration protein nudC"/>
    <property type="match status" value="1"/>
</dbReference>
<name>A0A158PIW7_ANGCS</name>
<evidence type="ECO:0000256" key="5">
    <source>
        <dbReference type="ARBA" id="ARBA00017641"/>
    </source>
</evidence>
<dbReference type="InterPro" id="IPR020610">
    <property type="entry name" value="Thiolase_AS"/>
</dbReference>
<evidence type="ECO:0000256" key="4">
    <source>
        <dbReference type="ARBA" id="ARBA00010982"/>
    </source>
</evidence>
<dbReference type="Gene3D" id="2.60.40.790">
    <property type="match status" value="1"/>
</dbReference>
<dbReference type="Pfam" id="PF14050">
    <property type="entry name" value="Nudc_N"/>
    <property type="match status" value="1"/>
</dbReference>
<dbReference type="InterPro" id="IPR007052">
    <property type="entry name" value="CS_dom"/>
</dbReference>
<dbReference type="PANTHER" id="PTHR18919">
    <property type="entry name" value="ACETYL-COA C-ACYLTRANSFERASE"/>
    <property type="match status" value="1"/>
</dbReference>
<dbReference type="Pfam" id="PF04969">
    <property type="entry name" value="CS"/>
    <property type="match status" value="1"/>
</dbReference>
<dbReference type="GO" id="GO:0005739">
    <property type="term" value="C:mitochondrion"/>
    <property type="evidence" value="ECO:0007669"/>
    <property type="project" value="TreeGrafter"/>
</dbReference>
<dbReference type="AlphaFoldDB" id="A0A158PIW7"/>
<proteinExistence type="inferred from homology"/>
<dbReference type="PROSITE" id="PS00099">
    <property type="entry name" value="THIOLASE_3"/>
    <property type="match status" value="1"/>
</dbReference>
<keyword evidence="6" id="KW-0963">Cytoplasm</keyword>
<reference evidence="14" key="1">
    <citation type="submission" date="2016-04" db="UniProtKB">
        <authorList>
            <consortium name="WormBaseParasite"/>
        </authorList>
    </citation>
    <scope>IDENTIFICATION</scope>
</reference>
<dbReference type="PROSITE" id="PS51203">
    <property type="entry name" value="CS"/>
    <property type="match status" value="1"/>
</dbReference>
<dbReference type="FunFam" id="3.40.47.10:FF:000010">
    <property type="entry name" value="Acetyl-CoA acetyltransferase (Thiolase)"/>
    <property type="match status" value="1"/>
</dbReference>
<dbReference type="InterPro" id="IPR002155">
    <property type="entry name" value="Thiolase"/>
</dbReference>
<dbReference type="STRING" id="334426.A0A158PIW7"/>
<feature type="region of interest" description="Disordered" evidence="10">
    <location>
        <begin position="95"/>
        <end position="128"/>
    </location>
</feature>
<sequence>MTEERFDSILFSLAQQMPGGVPDLLDTLFGFLARKTDFYSGAGIDEARSMLLTYFDKHGKEAAEAQTMNENKVEEISEAEAAEFEEKFGGKRVIPTSKDVQEEQTEKKGTADHVEDEDKGKIMPNPGNGADLDQYQWTQTLQEVEIRIPFKVGFPLKSRDVDVIVEKSHLRVGLKGHAPVIDGPLFAQIKTETSAWVLEDKRTVVVSFEKMNGMEWWRYVVKGEPEINTKKVQPENSKLSDLDGETRSMVEKMMYDQRQKELGLPTRVFIVGAKRVAFGTFGGKLKNHSATDLGVFATVAALEHAGAKAESIDHVIFGNVVASSKDGIYLSRHIGLKSGIPQNVGALTVNRLCGSGFQAVISAAHLIRLGESKLVVAGGSENMTQVPFAVRNVRFGTALGAKYEFEDMLWESLLDPYAKLSMGQTAEKLGAQYKVSRTDADEFALRSQQLWEKAQNAGYFKAEVAPITVKGKKGEETFEVDEHPRPVTTLESLAKLKPVFQKDGLVNAGNASGICDGAAAMVVAGDEAVEEYDLKPLVRVVSYAAVGCDPTIMGIGPAPAIRQVLAQTGLKLGDIDIFEVNEAFAPQTLAVQRELGIPMEKLNLNGGAIALGHPLGASGARISVHLVHELRRRNAKYAIGSACIGGGQGIAILFENVN</sequence>
<organism evidence="14">
    <name type="scientific">Angiostrongylus costaricensis</name>
    <name type="common">Nematode worm</name>
    <dbReference type="NCBI Taxonomy" id="334426"/>
    <lineage>
        <taxon>Eukaryota</taxon>
        <taxon>Metazoa</taxon>
        <taxon>Ecdysozoa</taxon>
        <taxon>Nematoda</taxon>
        <taxon>Chromadorea</taxon>
        <taxon>Rhabditida</taxon>
        <taxon>Rhabditina</taxon>
        <taxon>Rhabditomorpha</taxon>
        <taxon>Strongyloidea</taxon>
        <taxon>Metastrongylidae</taxon>
        <taxon>Angiostrongylus</taxon>
    </lineage>
</organism>
<dbReference type="OrthoDB" id="5404651at2759"/>
<dbReference type="CDD" id="cd00751">
    <property type="entry name" value="thiolase"/>
    <property type="match status" value="1"/>
</dbReference>
<dbReference type="InterPro" id="IPR020616">
    <property type="entry name" value="Thiolase_N"/>
</dbReference>
<dbReference type="Proteomes" id="UP000267027">
    <property type="component" value="Unassembled WGS sequence"/>
</dbReference>
<gene>
    <name evidence="12" type="ORF">ACOC_LOCUS8055</name>
</gene>
<dbReference type="Pfam" id="PF00108">
    <property type="entry name" value="Thiolase_N"/>
    <property type="match status" value="1"/>
</dbReference>
<evidence type="ECO:0000313" key="13">
    <source>
        <dbReference type="Proteomes" id="UP000267027"/>
    </source>
</evidence>
<reference evidence="12 13" key="2">
    <citation type="submission" date="2018-11" db="EMBL/GenBank/DDBJ databases">
        <authorList>
            <consortium name="Pathogen Informatics"/>
        </authorList>
    </citation>
    <scope>NUCLEOTIDE SEQUENCE [LARGE SCALE GENOMIC DNA]</scope>
    <source>
        <strain evidence="12 13">Costa Rica</strain>
    </source>
</reference>
<evidence type="ECO:0000256" key="8">
    <source>
        <dbReference type="ARBA" id="ARBA00023315"/>
    </source>
</evidence>
<feature type="compositionally biased region" description="Basic and acidic residues" evidence="10">
    <location>
        <begin position="99"/>
        <end position="121"/>
    </location>
</feature>
<evidence type="ECO:0000256" key="10">
    <source>
        <dbReference type="SAM" id="MobiDB-lite"/>
    </source>
</evidence>
<dbReference type="GO" id="GO:0003985">
    <property type="term" value="F:acetyl-CoA C-acetyltransferase activity"/>
    <property type="evidence" value="ECO:0007669"/>
    <property type="project" value="TreeGrafter"/>
</dbReference>
<dbReference type="InterPro" id="IPR020617">
    <property type="entry name" value="Thiolase_C"/>
</dbReference>
<dbReference type="GO" id="GO:0006635">
    <property type="term" value="P:fatty acid beta-oxidation"/>
    <property type="evidence" value="ECO:0007669"/>
    <property type="project" value="TreeGrafter"/>
</dbReference>
<protein>
    <recommendedName>
        <fullName evidence="5">Nuclear migration protein nudC</fullName>
    </recommendedName>
    <alternativeName>
        <fullName evidence="9">Nuclear distribution protein C homolog</fullName>
    </alternativeName>
</protein>
<dbReference type="InterPro" id="IPR016039">
    <property type="entry name" value="Thiolase-like"/>
</dbReference>
<dbReference type="CDD" id="cd06492">
    <property type="entry name" value="p23_mNUDC_like"/>
    <property type="match status" value="1"/>
</dbReference>
<accession>A0A158PIW7</accession>
<dbReference type="InterPro" id="IPR008978">
    <property type="entry name" value="HSP20-like_chaperone"/>
</dbReference>
<dbReference type="InterPro" id="IPR020613">
    <property type="entry name" value="Thiolase_CS"/>
</dbReference>
<evidence type="ECO:0000313" key="12">
    <source>
        <dbReference type="EMBL" id="VDM59640.1"/>
    </source>
</evidence>
<dbReference type="WBParaSite" id="ACOC_0000805401-mRNA-1">
    <property type="protein sequence ID" value="ACOC_0000805401-mRNA-1"/>
    <property type="gene ID" value="ACOC_0000805401"/>
</dbReference>
<comment type="similarity">
    <text evidence="3">Belongs to the nudC family.</text>
</comment>
<keyword evidence="13" id="KW-1185">Reference proteome</keyword>
<comment type="similarity">
    <text evidence="4">Belongs to the thiolase-like superfamily. Thiolase family.</text>
</comment>
<evidence type="ECO:0000256" key="1">
    <source>
        <dbReference type="ARBA" id="ARBA00004496"/>
    </source>
</evidence>
<dbReference type="Gene3D" id="3.40.47.10">
    <property type="match status" value="2"/>
</dbReference>
<dbReference type="Pfam" id="PF02803">
    <property type="entry name" value="Thiolase_C"/>
    <property type="match status" value="1"/>
</dbReference>
<evidence type="ECO:0000256" key="9">
    <source>
        <dbReference type="ARBA" id="ARBA00030427"/>
    </source>
</evidence>
<evidence type="ECO:0000313" key="14">
    <source>
        <dbReference type="WBParaSite" id="ACOC_0000805401-mRNA-1"/>
    </source>
</evidence>
<evidence type="ECO:0000256" key="2">
    <source>
        <dbReference type="ARBA" id="ARBA00005189"/>
    </source>
</evidence>